<evidence type="ECO:0000256" key="4">
    <source>
        <dbReference type="ARBA" id="ARBA00022691"/>
    </source>
</evidence>
<dbReference type="PANTHER" id="PTHR46098:SF1">
    <property type="entry name" value="TRNA (CYTOSINE(38)-C(5))-METHYLTRANSFERASE"/>
    <property type="match status" value="1"/>
</dbReference>
<dbReference type="SUPFAM" id="SSF53335">
    <property type="entry name" value="S-adenosyl-L-methionine-dependent methyltransferases"/>
    <property type="match status" value="1"/>
</dbReference>
<dbReference type="PANTHER" id="PTHR46098">
    <property type="entry name" value="TRNA (CYTOSINE(38)-C(5))-METHYLTRANSFERASE"/>
    <property type="match status" value="1"/>
</dbReference>
<dbReference type="Pfam" id="PF00145">
    <property type="entry name" value="DNA_methylase"/>
    <property type="match status" value="1"/>
</dbReference>
<dbReference type="InterPro" id="IPR029063">
    <property type="entry name" value="SAM-dependent_MTases_sf"/>
</dbReference>
<dbReference type="NCBIfam" id="TIGR00675">
    <property type="entry name" value="dcm"/>
    <property type="match status" value="1"/>
</dbReference>
<dbReference type="PRINTS" id="PR00105">
    <property type="entry name" value="C5METTRFRASE"/>
</dbReference>
<dbReference type="GO" id="GO:0003886">
    <property type="term" value="F:DNA (cytosine-5-)-methyltransferase activity"/>
    <property type="evidence" value="ECO:0007669"/>
    <property type="project" value="UniProtKB-EC"/>
</dbReference>
<dbReference type="Gene3D" id="3.90.120.10">
    <property type="entry name" value="DNA Methylase, subunit A, domain 2"/>
    <property type="match status" value="1"/>
</dbReference>
<dbReference type="CDD" id="cd00315">
    <property type="entry name" value="Cyt_C5_DNA_methylase"/>
    <property type="match status" value="1"/>
</dbReference>
<keyword evidence="2" id="KW-0489">Methyltransferase</keyword>
<accession>A0A6C0AC57</accession>
<dbReference type="PROSITE" id="PS00094">
    <property type="entry name" value="C5_MTASE_1"/>
    <property type="match status" value="1"/>
</dbReference>
<sequence length="318" mass="36914">MSKLKVIDLFAGTGAFSTVFNKYENYEISYANDFCKNSKIIFDQNHKIKLDTTNLNNVKLKDIPKHDILCAGFPCQPFSISGQQKGFKDERSNCFWSMLKIIKKYKPRILILENVKNLTTHDKCKTFKTIEQNLEKEGYILKYKVLNTKEITTIPQNRERIYIIGFKNKKDADNFNFEFTETKNKPIRSFLEKNPDNKFYYTKDSAIYSKIFEKITKNIKDNVVYQYRRFYVRENKNNNVPTLTANMGTGGHNVPIIKDNKGIRKLTPKECFNLQGFPKDYKLDGISNSGLYKLAGNAVSVPVVDLIIKKINKVLEND</sequence>
<dbReference type="PROSITE" id="PS00095">
    <property type="entry name" value="C5_MTASE_2"/>
    <property type="match status" value="1"/>
</dbReference>
<dbReference type="InterPro" id="IPR031303">
    <property type="entry name" value="C5_meth_CS"/>
</dbReference>
<proteinExistence type="predicted"/>
<dbReference type="Gene3D" id="3.40.50.150">
    <property type="entry name" value="Vaccinia Virus protein VP39"/>
    <property type="match status" value="1"/>
</dbReference>
<dbReference type="InterPro" id="IPR001525">
    <property type="entry name" value="C5_MeTfrase"/>
</dbReference>
<evidence type="ECO:0000256" key="1">
    <source>
        <dbReference type="ARBA" id="ARBA00011975"/>
    </source>
</evidence>
<dbReference type="EC" id="2.1.1.37" evidence="1"/>
<evidence type="ECO:0000256" key="3">
    <source>
        <dbReference type="ARBA" id="ARBA00022679"/>
    </source>
</evidence>
<reference evidence="5" key="1">
    <citation type="journal article" date="2020" name="Nature">
        <title>Giant virus diversity and host interactions through global metagenomics.</title>
        <authorList>
            <person name="Schulz F."/>
            <person name="Roux S."/>
            <person name="Paez-Espino D."/>
            <person name="Jungbluth S."/>
            <person name="Walsh D.A."/>
            <person name="Denef V.J."/>
            <person name="McMahon K.D."/>
            <person name="Konstantinidis K.T."/>
            <person name="Eloe-Fadrosh E.A."/>
            <person name="Kyrpides N.C."/>
            <person name="Woyke T."/>
        </authorList>
    </citation>
    <scope>NUCLEOTIDE SEQUENCE</scope>
    <source>
        <strain evidence="5">GVMAG-S-1004661-13</strain>
    </source>
</reference>
<evidence type="ECO:0000313" key="5">
    <source>
        <dbReference type="EMBL" id="QHS77161.1"/>
    </source>
</evidence>
<dbReference type="EMBL" id="MN740543">
    <property type="protein sequence ID" value="QHS77161.1"/>
    <property type="molecule type" value="Genomic_DNA"/>
</dbReference>
<dbReference type="PROSITE" id="PS51679">
    <property type="entry name" value="SAM_MT_C5"/>
    <property type="match status" value="1"/>
</dbReference>
<dbReference type="InterPro" id="IPR050750">
    <property type="entry name" value="C5-MTase"/>
</dbReference>
<protein>
    <recommendedName>
        <fullName evidence="1">DNA (cytosine-5-)-methyltransferase</fullName>
        <ecNumber evidence="1">2.1.1.37</ecNumber>
    </recommendedName>
</protein>
<keyword evidence="4" id="KW-0949">S-adenosyl-L-methionine</keyword>
<keyword evidence="3" id="KW-0808">Transferase</keyword>
<dbReference type="InterPro" id="IPR018117">
    <property type="entry name" value="C5_DNA_meth_AS"/>
</dbReference>
<evidence type="ECO:0000256" key="2">
    <source>
        <dbReference type="ARBA" id="ARBA00022603"/>
    </source>
</evidence>
<name>A0A6C0AC57_9ZZZZ</name>
<organism evidence="5">
    <name type="scientific">viral metagenome</name>
    <dbReference type="NCBI Taxonomy" id="1070528"/>
    <lineage>
        <taxon>unclassified sequences</taxon>
        <taxon>metagenomes</taxon>
        <taxon>organismal metagenomes</taxon>
    </lineage>
</organism>
<dbReference type="AlphaFoldDB" id="A0A6C0AC57"/>
<dbReference type="GO" id="GO:0032259">
    <property type="term" value="P:methylation"/>
    <property type="evidence" value="ECO:0007669"/>
    <property type="project" value="UniProtKB-KW"/>
</dbReference>